<dbReference type="EMBL" id="ML143394">
    <property type="protein sequence ID" value="TBU32562.1"/>
    <property type="molecule type" value="Genomic_DNA"/>
</dbReference>
<accession>A0A4Q9N0C8</accession>
<sequence>MALWIGPRNRVHGGCSQAVIVGLQVSTSMCLDEQVRNSVNHLQEQQHTEQTSWPRRRSNWDISSRRVPFLWMNQRKLSIRPAVHCLLHQLPHPCIRHHQVRLNHAHVSNCRGKT</sequence>
<gene>
    <name evidence="1" type="ORF">BD311DRAFT_544770</name>
</gene>
<dbReference type="AlphaFoldDB" id="A0A4Q9N0C8"/>
<name>A0A4Q9N0C8_9APHY</name>
<proteinExistence type="predicted"/>
<reference evidence="1" key="1">
    <citation type="submission" date="2019-01" db="EMBL/GenBank/DDBJ databases">
        <title>Draft genome sequences of three monokaryotic isolates of the white-rot basidiomycete fungus Dichomitus squalens.</title>
        <authorList>
            <consortium name="DOE Joint Genome Institute"/>
            <person name="Lopez S.C."/>
            <person name="Andreopoulos B."/>
            <person name="Pangilinan J."/>
            <person name="Lipzen A."/>
            <person name="Riley R."/>
            <person name="Ahrendt S."/>
            <person name="Ng V."/>
            <person name="Barry K."/>
            <person name="Daum C."/>
            <person name="Grigoriev I.V."/>
            <person name="Hilden K.S."/>
            <person name="Makela M.R."/>
            <person name="de Vries R.P."/>
        </authorList>
    </citation>
    <scope>NUCLEOTIDE SEQUENCE [LARGE SCALE GENOMIC DNA]</scope>
    <source>
        <strain evidence="1">OM18370.1</strain>
    </source>
</reference>
<protein>
    <submittedName>
        <fullName evidence="1">Uncharacterized protein</fullName>
    </submittedName>
</protein>
<evidence type="ECO:0000313" key="1">
    <source>
        <dbReference type="EMBL" id="TBU32562.1"/>
    </source>
</evidence>
<organism evidence="1">
    <name type="scientific">Dichomitus squalens</name>
    <dbReference type="NCBI Taxonomy" id="114155"/>
    <lineage>
        <taxon>Eukaryota</taxon>
        <taxon>Fungi</taxon>
        <taxon>Dikarya</taxon>
        <taxon>Basidiomycota</taxon>
        <taxon>Agaricomycotina</taxon>
        <taxon>Agaricomycetes</taxon>
        <taxon>Polyporales</taxon>
        <taxon>Polyporaceae</taxon>
        <taxon>Dichomitus</taxon>
    </lineage>
</organism>
<dbReference type="Proteomes" id="UP000292957">
    <property type="component" value="Unassembled WGS sequence"/>
</dbReference>